<gene>
    <name evidence="1" type="ORF">BIW11_02383</name>
</gene>
<dbReference type="AlphaFoldDB" id="A0A1V9WYA2"/>
<keyword evidence="2" id="KW-1185">Reference proteome</keyword>
<proteinExistence type="predicted"/>
<accession>A0A1V9WYA2</accession>
<dbReference type="EMBL" id="MNPL01033369">
    <property type="protein sequence ID" value="OQR66207.1"/>
    <property type="molecule type" value="Genomic_DNA"/>
</dbReference>
<dbReference type="Proteomes" id="UP000192247">
    <property type="component" value="Unassembled WGS sequence"/>
</dbReference>
<organism evidence="1 2">
    <name type="scientific">Tropilaelaps mercedesae</name>
    <dbReference type="NCBI Taxonomy" id="418985"/>
    <lineage>
        <taxon>Eukaryota</taxon>
        <taxon>Metazoa</taxon>
        <taxon>Ecdysozoa</taxon>
        <taxon>Arthropoda</taxon>
        <taxon>Chelicerata</taxon>
        <taxon>Arachnida</taxon>
        <taxon>Acari</taxon>
        <taxon>Parasitiformes</taxon>
        <taxon>Mesostigmata</taxon>
        <taxon>Gamasina</taxon>
        <taxon>Dermanyssoidea</taxon>
        <taxon>Laelapidae</taxon>
        <taxon>Tropilaelaps</taxon>
    </lineage>
</organism>
<comment type="caution">
    <text evidence="1">The sequence shown here is derived from an EMBL/GenBank/DDBJ whole genome shotgun (WGS) entry which is preliminary data.</text>
</comment>
<evidence type="ECO:0000313" key="1">
    <source>
        <dbReference type="EMBL" id="OQR66207.1"/>
    </source>
</evidence>
<dbReference type="OrthoDB" id="10376984at2759"/>
<protein>
    <submittedName>
        <fullName evidence="1">Uncharacterized protein</fullName>
    </submittedName>
</protein>
<reference evidence="1 2" key="1">
    <citation type="journal article" date="2017" name="Gigascience">
        <title>Draft genome of the honey bee ectoparasitic mite, Tropilaelaps mercedesae, is shaped by the parasitic life history.</title>
        <authorList>
            <person name="Dong X."/>
            <person name="Armstrong S.D."/>
            <person name="Xia D."/>
            <person name="Makepeace B.L."/>
            <person name="Darby A.C."/>
            <person name="Kadowaki T."/>
        </authorList>
    </citation>
    <scope>NUCLEOTIDE SEQUENCE [LARGE SCALE GENOMIC DNA]</scope>
    <source>
        <strain evidence="1">Wuxi-XJTLU</strain>
    </source>
</reference>
<dbReference type="InParanoid" id="A0A1V9WYA2"/>
<sequence>MKTMNKTCSRRSGEPADEDDTIAISYAKFIKYAPTPENLKLFQQIRPSTPANPVLGFALTLAPLGEPAQTFVGGWLGASMCLGGACVAESLEMQLDALRIASLCGKPDIVETLLFHKRHSPEREAEACELLGAARVFCTDTMEWFCNEPWNAAACWSRALQLRANLHGSKESSWRSRLMCLREVRPMSTVGELDDLASSRHAMFIQAFLVLERVLGLPWTLQKPPEAVDFIATRLLRQMVRGICRTSLSTADALELLGYLIVYAPDRAALTRLFAAMDEELDLLSAGPNILTLKRDCKDLTVRQAVDFLRFVTSRHPTRAGYSHVRVIRLVCSKIDVCLLNEPRMAKLNVTKEHLSILLHAICVVWVVFHLSEDPPSEALAMKLLELGVPVHEPCWFRVKSSLQIAVGNLQKIIERFHAS</sequence>
<evidence type="ECO:0000313" key="2">
    <source>
        <dbReference type="Proteomes" id="UP000192247"/>
    </source>
</evidence>
<name>A0A1V9WYA2_9ACAR</name>